<dbReference type="SMART" id="SM00355">
    <property type="entry name" value="ZnF_C2H2"/>
    <property type="match status" value="5"/>
</dbReference>
<dbReference type="FunFam" id="1.10.4020.10:FF:000001">
    <property type="entry name" value="zinc finger protein 263 isoform X1"/>
    <property type="match status" value="1"/>
</dbReference>
<dbReference type="InterPro" id="IPR036236">
    <property type="entry name" value="Znf_C2H2_sf"/>
</dbReference>
<comment type="subcellular location">
    <subcellularLocation>
        <location evidence="1 9">Nucleus</location>
    </subcellularLocation>
</comment>
<dbReference type="Pfam" id="PF00096">
    <property type="entry name" value="zf-C2H2"/>
    <property type="match status" value="5"/>
</dbReference>
<dbReference type="PANTHER" id="PTHR23226">
    <property type="entry name" value="ZINC FINGER AND SCAN DOMAIN-CONTAINING"/>
    <property type="match status" value="1"/>
</dbReference>
<evidence type="ECO:0000256" key="2">
    <source>
        <dbReference type="ARBA" id="ARBA00006991"/>
    </source>
</evidence>
<evidence type="ECO:0000256" key="5">
    <source>
        <dbReference type="ARBA" id="ARBA00022771"/>
    </source>
</evidence>
<evidence type="ECO:0000256" key="4">
    <source>
        <dbReference type="ARBA" id="ARBA00022737"/>
    </source>
</evidence>
<dbReference type="RefSeq" id="XP_028354749.1">
    <property type="nucleotide sequence ID" value="XM_028498948.2"/>
</dbReference>
<dbReference type="FunFam" id="3.30.160.60:FF:000023">
    <property type="entry name" value="zinc finger protein 37 homolog"/>
    <property type="match status" value="1"/>
</dbReference>
<feature type="region of interest" description="Disordered" evidence="10">
    <location>
        <begin position="38"/>
        <end position="57"/>
    </location>
</feature>
<dbReference type="CTD" id="7775"/>
<dbReference type="GO" id="GO:0000978">
    <property type="term" value="F:RNA polymerase II cis-regulatory region sequence-specific DNA binding"/>
    <property type="evidence" value="ECO:0007669"/>
    <property type="project" value="TreeGrafter"/>
</dbReference>
<dbReference type="FunFam" id="3.30.160.60:FF:000295">
    <property type="entry name" value="zinc finger protein 19"/>
    <property type="match status" value="2"/>
</dbReference>
<keyword evidence="7 9" id="KW-0539">Nucleus</keyword>
<comment type="similarity">
    <text evidence="2">Belongs to the krueppel C2H2-type zinc-finger protein family.</text>
</comment>
<feature type="domain" description="C2H2-type" evidence="11">
    <location>
        <begin position="430"/>
        <end position="457"/>
    </location>
</feature>
<dbReference type="AlphaFoldDB" id="A0A455C076"/>
<dbReference type="SMART" id="SM00431">
    <property type="entry name" value="SCAN"/>
    <property type="match status" value="1"/>
</dbReference>
<feature type="domain" description="C2H2-type" evidence="11">
    <location>
        <begin position="374"/>
        <end position="401"/>
    </location>
</feature>
<organism evidence="13 14">
    <name type="scientific">Physeter macrocephalus</name>
    <name type="common">Sperm whale</name>
    <name type="synonym">Physeter catodon</name>
    <dbReference type="NCBI Taxonomy" id="9755"/>
    <lineage>
        <taxon>Eukaryota</taxon>
        <taxon>Metazoa</taxon>
        <taxon>Chordata</taxon>
        <taxon>Craniata</taxon>
        <taxon>Vertebrata</taxon>
        <taxon>Euteleostomi</taxon>
        <taxon>Mammalia</taxon>
        <taxon>Eutheria</taxon>
        <taxon>Laurasiatheria</taxon>
        <taxon>Artiodactyla</taxon>
        <taxon>Whippomorpha</taxon>
        <taxon>Cetacea</taxon>
        <taxon>Odontoceti</taxon>
        <taxon>Physeteridae</taxon>
        <taxon>Physeter</taxon>
    </lineage>
</organism>
<dbReference type="Proteomes" id="UP000248484">
    <property type="component" value="Chromosome 14"/>
</dbReference>
<keyword evidence="3" id="KW-0479">Metal-binding</keyword>
<evidence type="ECO:0000313" key="14">
    <source>
        <dbReference type="RefSeq" id="XP_028354749.1"/>
    </source>
</evidence>
<reference evidence="14" key="1">
    <citation type="submission" date="2025-08" db="UniProtKB">
        <authorList>
            <consortium name="RefSeq"/>
        </authorList>
    </citation>
    <scope>IDENTIFICATION</scope>
    <source>
        <tissue evidence="14">Muscle</tissue>
    </source>
</reference>
<evidence type="ECO:0000256" key="9">
    <source>
        <dbReference type="PROSITE-ProRule" id="PRU00187"/>
    </source>
</evidence>
<protein>
    <submittedName>
        <fullName evidence="14">Zinc finger protein 232 isoform X1</fullName>
    </submittedName>
</protein>
<feature type="region of interest" description="Disordered" evidence="10">
    <location>
        <begin position="1"/>
        <end position="28"/>
    </location>
</feature>
<evidence type="ECO:0000256" key="7">
    <source>
        <dbReference type="ARBA" id="ARBA00023242"/>
    </source>
</evidence>
<dbReference type="PROSITE" id="PS00028">
    <property type="entry name" value="ZINC_FINGER_C2H2_1"/>
    <property type="match status" value="5"/>
</dbReference>
<dbReference type="GO" id="GO:0000981">
    <property type="term" value="F:DNA-binding transcription factor activity, RNA polymerase II-specific"/>
    <property type="evidence" value="ECO:0007669"/>
    <property type="project" value="TreeGrafter"/>
</dbReference>
<feature type="domain" description="C2H2-type" evidence="11">
    <location>
        <begin position="402"/>
        <end position="429"/>
    </location>
</feature>
<dbReference type="InterPro" id="IPR003309">
    <property type="entry name" value="SCAN_dom"/>
</dbReference>
<dbReference type="GeneID" id="102985150"/>
<dbReference type="FunFam" id="3.30.160.60:FF:000944">
    <property type="entry name" value="zinc finger protein 232 isoform X1"/>
    <property type="match status" value="1"/>
</dbReference>
<evidence type="ECO:0000256" key="3">
    <source>
        <dbReference type="ARBA" id="ARBA00022723"/>
    </source>
</evidence>
<dbReference type="InterPro" id="IPR038269">
    <property type="entry name" value="SCAN_sf"/>
</dbReference>
<dbReference type="InterPro" id="IPR013087">
    <property type="entry name" value="Znf_C2H2_type"/>
</dbReference>
<feature type="domain" description="SCAN box" evidence="12">
    <location>
        <begin position="91"/>
        <end position="173"/>
    </location>
</feature>
<evidence type="ECO:0000259" key="11">
    <source>
        <dbReference type="PROSITE" id="PS50157"/>
    </source>
</evidence>
<name>A0A455C076_PHYMC</name>
<dbReference type="GO" id="GO:0005634">
    <property type="term" value="C:nucleus"/>
    <property type="evidence" value="ECO:0007669"/>
    <property type="project" value="UniProtKB-SubCell"/>
</dbReference>
<dbReference type="CDD" id="cd07936">
    <property type="entry name" value="SCAN"/>
    <property type="match status" value="1"/>
</dbReference>
<evidence type="ECO:0000259" key="12">
    <source>
        <dbReference type="PROSITE" id="PS50804"/>
    </source>
</evidence>
<feature type="domain" description="C2H2-type" evidence="11">
    <location>
        <begin position="346"/>
        <end position="373"/>
    </location>
</feature>
<dbReference type="InParanoid" id="A0A455C076"/>
<keyword evidence="4" id="KW-0677">Repeat</keyword>
<dbReference type="PROSITE" id="PS50804">
    <property type="entry name" value="SCAN_BOX"/>
    <property type="match status" value="1"/>
</dbReference>
<dbReference type="OrthoDB" id="6077919at2759"/>
<evidence type="ECO:0000313" key="13">
    <source>
        <dbReference type="Proteomes" id="UP000248484"/>
    </source>
</evidence>
<dbReference type="Pfam" id="PF02023">
    <property type="entry name" value="SCAN"/>
    <property type="match status" value="1"/>
</dbReference>
<dbReference type="SUPFAM" id="SSF57667">
    <property type="entry name" value="beta-beta-alpha zinc fingers"/>
    <property type="match status" value="3"/>
</dbReference>
<dbReference type="Gene3D" id="3.30.160.60">
    <property type="entry name" value="Classic Zinc Finger"/>
    <property type="match status" value="5"/>
</dbReference>
<sequence>MPAPLHCPRTAIPRGLRDRRGRGRGCAGAHLPPRVGWKRAAPKWSDGSSGSCEDTQDQEKIMMMEPKEEEQSWEYETRLHGNHSPSQEIFRQRFRQLCYQETPGPREALSRLRVLCCEWLRPERHTKEQILELLVLEQFLTILPEKLQSWVRGHHPKSGEEAVTVLEDLEKELDEPGLQVPGPAHGPAQEEPWEEKEPVGAAQEKPSIQLQPKETQPFPESEQVYLHFPSVVAEDDAEPKDKGSLPEPPITDVESQVLREKLTTSTSTFEAASEVEAPLEQQQRNLKGERLKQSPAQGKSFRQMVATLKTTPTGKKDHECSECGKAFIYNSHLIIHQRIHSGEKPYKCSDCGKTFNQSSNLIQHQRIHTGEKPYECHACGKSFRWSAHLVQHQRVHSGEKPYECNECGKAFSQSSYLSQHLRIHSGEKPFLCKECGKAYRWSSELIRHQRVHARKEPSQWTVGEKVSRQNCTFV</sequence>
<dbReference type="Gene3D" id="1.10.4020.10">
    <property type="entry name" value="DNA breaking-rejoining enzymes"/>
    <property type="match status" value="1"/>
</dbReference>
<evidence type="ECO:0000256" key="1">
    <source>
        <dbReference type="ARBA" id="ARBA00004123"/>
    </source>
</evidence>
<proteinExistence type="inferred from homology"/>
<evidence type="ECO:0000256" key="6">
    <source>
        <dbReference type="ARBA" id="ARBA00022833"/>
    </source>
</evidence>
<dbReference type="SUPFAM" id="SSF47353">
    <property type="entry name" value="Retrovirus capsid dimerization domain-like"/>
    <property type="match status" value="1"/>
</dbReference>
<feature type="region of interest" description="Disordered" evidence="10">
    <location>
        <begin position="175"/>
        <end position="219"/>
    </location>
</feature>
<dbReference type="FunCoup" id="A0A455C076">
    <property type="interactions" value="1173"/>
</dbReference>
<dbReference type="PANTHER" id="PTHR23226:SF54">
    <property type="entry name" value="ZINC FINGER PROTEIN 232"/>
    <property type="match status" value="1"/>
</dbReference>
<keyword evidence="6" id="KW-0862">Zinc</keyword>
<dbReference type="PROSITE" id="PS50157">
    <property type="entry name" value="ZINC_FINGER_C2H2_2"/>
    <property type="match status" value="5"/>
</dbReference>
<keyword evidence="13" id="KW-1185">Reference proteome</keyword>
<feature type="domain" description="C2H2-type" evidence="11">
    <location>
        <begin position="318"/>
        <end position="345"/>
    </location>
</feature>
<accession>A0A455C076</accession>
<dbReference type="FunFam" id="3.30.160.60:FF:000710">
    <property type="entry name" value="Zinc finger protein 768"/>
    <property type="match status" value="1"/>
</dbReference>
<gene>
    <name evidence="14" type="primary">ZNF232</name>
</gene>
<evidence type="ECO:0000256" key="10">
    <source>
        <dbReference type="SAM" id="MobiDB-lite"/>
    </source>
</evidence>
<keyword evidence="5 8" id="KW-0863">Zinc-finger</keyword>
<evidence type="ECO:0000256" key="8">
    <source>
        <dbReference type="PROSITE-ProRule" id="PRU00042"/>
    </source>
</evidence>
<dbReference type="GO" id="GO:0008270">
    <property type="term" value="F:zinc ion binding"/>
    <property type="evidence" value="ECO:0007669"/>
    <property type="project" value="UniProtKB-KW"/>
</dbReference>